<gene>
    <name evidence="2" type="primary">Meikin</name>
    <name evidence="2" type="ORF">RHICYA_R06436</name>
</gene>
<dbReference type="InterPro" id="IPR034545">
    <property type="entry name" value="Meikin"/>
</dbReference>
<sequence length="265" mass="29329">MTPPTGVSTFLLECLDVDTTVDYDASAGSSLSSVPSPETFRDDGSEQSHFYPEDFGKYKNSTLLDSSKAVAIDKLPQISNVSAIVGPVMKDFQDQCSGRKKSAAGNYNSPALSVSTTLAGGKKICKITAATERTPTLKAGLRCPSPLEAERKPDNQTAKPKKLKLRLKENPHLSKQDPSSPRRLMPRRKENHDPSEEGPSSPKRLMPRRKENPDPSEEEICAIVRTSPTKKPPRFPRYPPKSFRLPEGAIEDDITNMKNWTFCKR</sequence>
<dbReference type="GO" id="GO:0010789">
    <property type="term" value="P:meiotic sister chromatid cohesion involved in meiosis I"/>
    <property type="evidence" value="ECO:0007669"/>
    <property type="project" value="TreeGrafter"/>
</dbReference>
<evidence type="ECO:0000256" key="1">
    <source>
        <dbReference type="SAM" id="MobiDB-lite"/>
    </source>
</evidence>
<dbReference type="GO" id="GO:0045143">
    <property type="term" value="P:homologous chromosome segregation"/>
    <property type="evidence" value="ECO:0007669"/>
    <property type="project" value="TreeGrafter"/>
</dbReference>
<feature type="region of interest" description="Disordered" evidence="1">
    <location>
        <begin position="26"/>
        <end position="47"/>
    </location>
</feature>
<organism evidence="2 3">
    <name type="scientific">Rhinopomastus cyanomelas</name>
    <name type="common">Common scimitarbill</name>
    <dbReference type="NCBI Taxonomy" id="113115"/>
    <lineage>
        <taxon>Eukaryota</taxon>
        <taxon>Metazoa</taxon>
        <taxon>Chordata</taxon>
        <taxon>Craniata</taxon>
        <taxon>Vertebrata</taxon>
        <taxon>Euteleostomi</taxon>
        <taxon>Archelosauria</taxon>
        <taxon>Archosauria</taxon>
        <taxon>Dinosauria</taxon>
        <taxon>Saurischia</taxon>
        <taxon>Theropoda</taxon>
        <taxon>Coelurosauria</taxon>
        <taxon>Aves</taxon>
        <taxon>Neognathae</taxon>
        <taxon>Neoaves</taxon>
        <taxon>Telluraves</taxon>
        <taxon>Coraciimorphae</taxon>
        <taxon>Bucerotiformes</taxon>
        <taxon>Rhinopomastidae</taxon>
        <taxon>Rhinopomastus</taxon>
    </lineage>
</organism>
<feature type="region of interest" description="Disordered" evidence="1">
    <location>
        <begin position="129"/>
        <end position="245"/>
    </location>
</feature>
<feature type="non-terminal residue" evidence="2">
    <location>
        <position position="265"/>
    </location>
</feature>
<protein>
    <submittedName>
        <fullName evidence="2">MEIKN protein</fullName>
    </submittedName>
</protein>
<comment type="caution">
    <text evidence="2">The sequence shown here is derived from an EMBL/GenBank/DDBJ whole genome shotgun (WGS) entry which is preliminary data.</text>
</comment>
<dbReference type="PANTHER" id="PTHR38006">
    <property type="entry name" value="MEIOSIS-SPECIFIC KINETOCHORE PROTEIN"/>
    <property type="match status" value="1"/>
</dbReference>
<dbReference type="GO" id="GO:0007060">
    <property type="term" value="P:male meiosis chromosome segregation"/>
    <property type="evidence" value="ECO:0007669"/>
    <property type="project" value="TreeGrafter"/>
</dbReference>
<evidence type="ECO:0000313" key="2">
    <source>
        <dbReference type="EMBL" id="NXN90872.1"/>
    </source>
</evidence>
<dbReference type="GO" id="GO:0016321">
    <property type="term" value="P:female meiosis chromosome segregation"/>
    <property type="evidence" value="ECO:0007669"/>
    <property type="project" value="TreeGrafter"/>
</dbReference>
<dbReference type="OrthoDB" id="8443315at2759"/>
<dbReference type="PANTHER" id="PTHR38006:SF1">
    <property type="entry name" value="MEIOSIS-SPECIFIC KINETOCHORE PROTEIN"/>
    <property type="match status" value="1"/>
</dbReference>
<feature type="compositionally biased region" description="Low complexity" evidence="1">
    <location>
        <begin position="26"/>
        <end position="37"/>
    </location>
</feature>
<dbReference type="AlphaFoldDB" id="A0A7L1MU82"/>
<proteinExistence type="predicted"/>
<dbReference type="GO" id="GO:0051754">
    <property type="term" value="P:meiotic sister chromatid cohesion, centromeric"/>
    <property type="evidence" value="ECO:0007669"/>
    <property type="project" value="InterPro"/>
</dbReference>
<keyword evidence="3" id="KW-1185">Reference proteome</keyword>
<dbReference type="GO" id="GO:0000776">
    <property type="term" value="C:kinetochore"/>
    <property type="evidence" value="ECO:0007669"/>
    <property type="project" value="InterPro"/>
</dbReference>
<accession>A0A7L1MU82</accession>
<reference evidence="2 3" key="1">
    <citation type="submission" date="2019-09" db="EMBL/GenBank/DDBJ databases">
        <title>Bird 10,000 Genomes (B10K) Project - Family phase.</title>
        <authorList>
            <person name="Zhang G."/>
        </authorList>
    </citation>
    <scope>NUCLEOTIDE SEQUENCE [LARGE SCALE GENOMIC DNA]</scope>
    <source>
        <strain evidence="2">B10K-DU-002-35</strain>
        <tissue evidence="2">Muscle</tissue>
    </source>
</reference>
<evidence type="ECO:0000313" key="3">
    <source>
        <dbReference type="Proteomes" id="UP000565785"/>
    </source>
</evidence>
<dbReference type="Proteomes" id="UP000565785">
    <property type="component" value="Unassembled WGS sequence"/>
</dbReference>
<feature type="compositionally biased region" description="Basic and acidic residues" evidence="1">
    <location>
        <begin position="166"/>
        <end position="175"/>
    </location>
</feature>
<dbReference type="EMBL" id="VXBP01000029">
    <property type="protein sequence ID" value="NXN90872.1"/>
    <property type="molecule type" value="Genomic_DNA"/>
</dbReference>
<name>A0A7L1MU82_RHICY</name>
<feature type="non-terminal residue" evidence="2">
    <location>
        <position position="1"/>
    </location>
</feature>